<reference evidence="1 2" key="1">
    <citation type="submission" date="2014-11" db="EMBL/GenBank/DDBJ databases">
        <title>Genetic blueprint of the zoonotic pathogen Toxocara canis.</title>
        <authorList>
            <person name="Zhu X.-Q."/>
            <person name="Korhonen P.K."/>
            <person name="Cai H."/>
            <person name="Young N.D."/>
            <person name="Nejsum P."/>
            <person name="von Samson-Himmelstjerna G."/>
            <person name="Boag P.R."/>
            <person name="Tan P."/>
            <person name="Li Q."/>
            <person name="Min J."/>
            <person name="Yang Y."/>
            <person name="Wang X."/>
            <person name="Fang X."/>
            <person name="Hall R.S."/>
            <person name="Hofmann A."/>
            <person name="Sternberg P.W."/>
            <person name="Jex A.R."/>
            <person name="Gasser R.B."/>
        </authorList>
    </citation>
    <scope>NUCLEOTIDE SEQUENCE [LARGE SCALE GENOMIC DNA]</scope>
    <source>
        <strain evidence="1">PN_DK_2014</strain>
    </source>
</reference>
<sequence length="223" mass="24808">GLQNCRPIFSTEGTFRYRAASQTSLCTLTLLRYWHSRISSRFFTGKYPCDRSANWLIDFKRCKVKMGNQHAKDVKTKRSLPSKYTADNVLANGTMRRSLSAQPATAIAPVTEVAVQSAFDRESNVSNDSFSSTSEKLMVVVEGECLRLRSLDQAELHIRAPPTNHTDKTTTGARNKTLLKLHLSPTISEDTEITTPIFENGSRSCSYAGPPPMIIETTVKKTS</sequence>
<organism evidence="1 2">
    <name type="scientific">Toxocara canis</name>
    <name type="common">Canine roundworm</name>
    <dbReference type="NCBI Taxonomy" id="6265"/>
    <lineage>
        <taxon>Eukaryota</taxon>
        <taxon>Metazoa</taxon>
        <taxon>Ecdysozoa</taxon>
        <taxon>Nematoda</taxon>
        <taxon>Chromadorea</taxon>
        <taxon>Rhabditida</taxon>
        <taxon>Spirurina</taxon>
        <taxon>Ascaridomorpha</taxon>
        <taxon>Ascaridoidea</taxon>
        <taxon>Toxocaridae</taxon>
        <taxon>Toxocara</taxon>
    </lineage>
</organism>
<comment type="caution">
    <text evidence="1">The sequence shown here is derived from an EMBL/GenBank/DDBJ whole genome shotgun (WGS) entry which is preliminary data.</text>
</comment>
<keyword evidence="2" id="KW-1185">Reference proteome</keyword>
<accession>A0A0B2UP66</accession>
<name>A0A0B2UP66_TOXCA</name>
<feature type="non-terminal residue" evidence="1">
    <location>
        <position position="1"/>
    </location>
</feature>
<gene>
    <name evidence="1" type="ORF">Tcan_07539</name>
</gene>
<dbReference type="AlphaFoldDB" id="A0A0B2UP66"/>
<dbReference type="EMBL" id="JPKZ01003222">
    <property type="protein sequence ID" value="KHN72741.1"/>
    <property type="molecule type" value="Genomic_DNA"/>
</dbReference>
<proteinExistence type="predicted"/>
<evidence type="ECO:0000313" key="1">
    <source>
        <dbReference type="EMBL" id="KHN72741.1"/>
    </source>
</evidence>
<dbReference type="Proteomes" id="UP000031036">
    <property type="component" value="Unassembled WGS sequence"/>
</dbReference>
<evidence type="ECO:0000313" key="2">
    <source>
        <dbReference type="Proteomes" id="UP000031036"/>
    </source>
</evidence>
<protein>
    <submittedName>
        <fullName evidence="1">Uncharacterized protein</fullName>
    </submittedName>
</protein>